<proteinExistence type="predicted"/>
<dbReference type="RefSeq" id="WP_209615667.1">
    <property type="nucleotide sequence ID" value="NZ_JAGJRS010000007.1"/>
</dbReference>
<sequence>MSAIKSEGNSASAGTASVITRAQGATIIILLLVALLGSLLPVIHPIGRWEYQTLEFPGTGISRTGSLALSASTIQVDSSKLKVMGEQGWELVDSYLEVETAFPNFGKEEYVTGLRENIRPQKVVLLFKRRVGLF</sequence>
<comment type="caution">
    <text evidence="2">The sequence shown here is derived from an EMBL/GenBank/DDBJ whole genome shotgun (WGS) entry which is preliminary data.</text>
</comment>
<name>A0ABS4DJR5_9GAMM</name>
<accession>A0ABS4DJR5</accession>
<gene>
    <name evidence="2" type="ORF">J7I44_03245</name>
</gene>
<keyword evidence="1" id="KW-0812">Transmembrane</keyword>
<feature type="transmembrane region" description="Helical" evidence="1">
    <location>
        <begin position="22"/>
        <end position="43"/>
    </location>
</feature>
<dbReference type="EMBL" id="JAGJRS010000007">
    <property type="protein sequence ID" value="MBP1473297.1"/>
    <property type="molecule type" value="Genomic_DNA"/>
</dbReference>
<evidence type="ECO:0000313" key="2">
    <source>
        <dbReference type="EMBL" id="MBP1473297.1"/>
    </source>
</evidence>
<evidence type="ECO:0000313" key="3">
    <source>
        <dbReference type="Proteomes" id="UP000823790"/>
    </source>
</evidence>
<dbReference type="Proteomes" id="UP000823790">
    <property type="component" value="Unassembled WGS sequence"/>
</dbReference>
<evidence type="ECO:0000256" key="1">
    <source>
        <dbReference type="SAM" id="Phobius"/>
    </source>
</evidence>
<organism evidence="2 3">
    <name type="scientific">Frateuria flava</name>
    <dbReference type="NCBI Taxonomy" id="2821489"/>
    <lineage>
        <taxon>Bacteria</taxon>
        <taxon>Pseudomonadati</taxon>
        <taxon>Pseudomonadota</taxon>
        <taxon>Gammaproteobacteria</taxon>
        <taxon>Lysobacterales</taxon>
        <taxon>Rhodanobacteraceae</taxon>
        <taxon>Frateuria</taxon>
    </lineage>
</organism>
<protein>
    <submittedName>
        <fullName evidence="2">Uncharacterized protein</fullName>
    </submittedName>
</protein>
<reference evidence="2 3" key="1">
    <citation type="submission" date="2021-04" db="EMBL/GenBank/DDBJ databases">
        <authorList>
            <person name="Huq M.A."/>
        </authorList>
    </citation>
    <scope>NUCLEOTIDE SEQUENCE [LARGE SCALE GENOMIC DNA]</scope>
    <source>
        <strain evidence="2 3">MAH-13</strain>
    </source>
</reference>
<keyword evidence="3" id="KW-1185">Reference proteome</keyword>
<keyword evidence="1" id="KW-0472">Membrane</keyword>
<keyword evidence="1" id="KW-1133">Transmembrane helix</keyword>